<dbReference type="InParanoid" id="A0A0C2STA1"/>
<dbReference type="PANTHER" id="PTHR43150">
    <property type="entry name" value="HYPERKINETIC, ISOFORM M"/>
    <property type="match status" value="1"/>
</dbReference>
<dbReference type="OrthoDB" id="48988at2759"/>
<organism evidence="5 6">
    <name type="scientific">Amanita muscaria (strain Koide BX008)</name>
    <dbReference type="NCBI Taxonomy" id="946122"/>
    <lineage>
        <taxon>Eukaryota</taxon>
        <taxon>Fungi</taxon>
        <taxon>Dikarya</taxon>
        <taxon>Basidiomycota</taxon>
        <taxon>Agaricomycotina</taxon>
        <taxon>Agaricomycetes</taxon>
        <taxon>Agaricomycetidae</taxon>
        <taxon>Agaricales</taxon>
        <taxon>Pluteineae</taxon>
        <taxon>Amanitaceae</taxon>
        <taxon>Amanita</taxon>
    </lineage>
</organism>
<evidence type="ECO:0000313" key="6">
    <source>
        <dbReference type="Proteomes" id="UP000054549"/>
    </source>
</evidence>
<name>A0A0C2STA1_AMAMK</name>
<comment type="similarity">
    <text evidence="1">Belongs to the shaker potassium channel beta subunit family.</text>
</comment>
<dbReference type="InterPro" id="IPR005399">
    <property type="entry name" value="K_chnl_volt-dep_bsu_KCNAB-rel"/>
</dbReference>
<evidence type="ECO:0000256" key="2">
    <source>
        <dbReference type="ARBA" id="ARBA00022857"/>
    </source>
</evidence>
<dbReference type="Gene3D" id="3.20.20.100">
    <property type="entry name" value="NADP-dependent oxidoreductase domain"/>
    <property type="match status" value="1"/>
</dbReference>
<evidence type="ECO:0000256" key="1">
    <source>
        <dbReference type="ARBA" id="ARBA00006515"/>
    </source>
</evidence>
<dbReference type="EMBL" id="KN818376">
    <property type="protein sequence ID" value="KIL57274.1"/>
    <property type="molecule type" value="Genomic_DNA"/>
</dbReference>
<dbReference type="Pfam" id="PF00248">
    <property type="entry name" value="Aldo_ket_red"/>
    <property type="match status" value="1"/>
</dbReference>
<dbReference type="AlphaFoldDB" id="A0A0C2STA1"/>
<reference evidence="5 6" key="1">
    <citation type="submission" date="2014-04" db="EMBL/GenBank/DDBJ databases">
        <title>Evolutionary Origins and Diversification of the Mycorrhizal Mutualists.</title>
        <authorList>
            <consortium name="DOE Joint Genome Institute"/>
            <consortium name="Mycorrhizal Genomics Consortium"/>
            <person name="Kohler A."/>
            <person name="Kuo A."/>
            <person name="Nagy L.G."/>
            <person name="Floudas D."/>
            <person name="Copeland A."/>
            <person name="Barry K.W."/>
            <person name="Cichocki N."/>
            <person name="Veneault-Fourrey C."/>
            <person name="LaButti K."/>
            <person name="Lindquist E.A."/>
            <person name="Lipzen A."/>
            <person name="Lundell T."/>
            <person name="Morin E."/>
            <person name="Murat C."/>
            <person name="Riley R."/>
            <person name="Ohm R."/>
            <person name="Sun H."/>
            <person name="Tunlid A."/>
            <person name="Henrissat B."/>
            <person name="Grigoriev I.V."/>
            <person name="Hibbett D.S."/>
            <person name="Martin F."/>
        </authorList>
    </citation>
    <scope>NUCLEOTIDE SEQUENCE [LARGE SCALE GENOMIC DNA]</scope>
    <source>
        <strain evidence="5 6">Koide BX008</strain>
    </source>
</reference>
<evidence type="ECO:0000313" key="5">
    <source>
        <dbReference type="EMBL" id="KIL57274.1"/>
    </source>
</evidence>
<feature type="non-terminal residue" evidence="5">
    <location>
        <position position="1"/>
    </location>
</feature>
<keyword evidence="2" id="KW-0521">NADP</keyword>
<dbReference type="Proteomes" id="UP000054549">
    <property type="component" value="Unassembled WGS sequence"/>
</dbReference>
<accession>A0A0C2STA1</accession>
<dbReference type="GO" id="GO:0016491">
    <property type="term" value="F:oxidoreductase activity"/>
    <property type="evidence" value="ECO:0007669"/>
    <property type="project" value="UniProtKB-KW"/>
</dbReference>
<dbReference type="HOGENOM" id="CLU_2711470_0_0_1"/>
<sequence length="73" mass="8461">WVLPHDESLKMIKAEEQRSFPSRCPLMNNRYEVGINAFDTADMYSNDRSEAVLGNSIKQYNLPREEIVITTKV</sequence>
<evidence type="ECO:0000256" key="3">
    <source>
        <dbReference type="ARBA" id="ARBA00023002"/>
    </source>
</evidence>
<feature type="non-terminal residue" evidence="5">
    <location>
        <position position="73"/>
    </location>
</feature>
<protein>
    <recommendedName>
        <fullName evidence="4">NADP-dependent oxidoreductase domain-containing protein</fullName>
    </recommendedName>
</protein>
<gene>
    <name evidence="5" type="ORF">M378DRAFT_35642</name>
</gene>
<dbReference type="InterPro" id="IPR023210">
    <property type="entry name" value="NADP_OxRdtase_dom"/>
</dbReference>
<proteinExistence type="inferred from homology"/>
<keyword evidence="6" id="KW-1185">Reference proteome</keyword>
<feature type="domain" description="NADP-dependent oxidoreductase" evidence="4">
    <location>
        <begin position="16"/>
        <end position="73"/>
    </location>
</feature>
<dbReference type="InterPro" id="IPR036812">
    <property type="entry name" value="NAD(P)_OxRdtase_dom_sf"/>
</dbReference>
<evidence type="ECO:0000259" key="4">
    <source>
        <dbReference type="Pfam" id="PF00248"/>
    </source>
</evidence>
<dbReference type="STRING" id="946122.A0A0C2STA1"/>
<dbReference type="SUPFAM" id="SSF51430">
    <property type="entry name" value="NAD(P)-linked oxidoreductase"/>
    <property type="match status" value="1"/>
</dbReference>
<dbReference type="PANTHER" id="PTHR43150:SF2">
    <property type="entry name" value="HYPERKINETIC, ISOFORM M"/>
    <property type="match status" value="1"/>
</dbReference>
<keyword evidence="3" id="KW-0560">Oxidoreductase</keyword>